<accession>A0A1X7SGE0</accession>
<reference evidence="1" key="1">
    <citation type="submission" date="2017-05" db="UniProtKB">
        <authorList>
            <consortium name="EnsemblMetazoa"/>
        </authorList>
    </citation>
    <scope>IDENTIFICATION</scope>
</reference>
<dbReference type="EnsemblMetazoa" id="Aqu2.1.01141_001">
    <property type="protein sequence ID" value="Aqu2.1.01141_001"/>
    <property type="gene ID" value="Aqu2.1.01141"/>
</dbReference>
<name>A0A1X7SGE0_AMPQE</name>
<proteinExistence type="predicted"/>
<evidence type="ECO:0000313" key="1">
    <source>
        <dbReference type="EnsemblMetazoa" id="Aqu2.1.01141_001"/>
    </source>
</evidence>
<organism evidence="1">
    <name type="scientific">Amphimedon queenslandica</name>
    <name type="common">Sponge</name>
    <dbReference type="NCBI Taxonomy" id="400682"/>
    <lineage>
        <taxon>Eukaryota</taxon>
        <taxon>Metazoa</taxon>
        <taxon>Porifera</taxon>
        <taxon>Demospongiae</taxon>
        <taxon>Heteroscleromorpha</taxon>
        <taxon>Haplosclerida</taxon>
        <taxon>Niphatidae</taxon>
        <taxon>Amphimedon</taxon>
    </lineage>
</organism>
<sequence length="228" mass="26440">MAEKMPKVKAKQPQPCGQYTVTVRDSMNSFWEDWPTEYTYDEIDFLSILLTGPEAKEIVIFGEDNPTFDIALATARNNSWEGISYGVRHVLKFQEKKLRSIELCSKMGRQQGLSEIEIMSRFQDMLKTPAPPPKVKGKVVWYQYPWTKKELSVKEVVDEMEDQQKKGDYLLLGKLSNADCYSSDCPNYSFFGIDRKFVNKLVSYGYCYQGEKKSTSFEEHLIFVLQKK</sequence>
<dbReference type="AlphaFoldDB" id="A0A1X7SGE0"/>
<dbReference type="InParanoid" id="A0A1X7SGE0"/>
<protein>
    <submittedName>
        <fullName evidence="1">Uncharacterized protein</fullName>
    </submittedName>
</protein>